<dbReference type="EMBL" id="LWQU01000127">
    <property type="protein sequence ID" value="OAN52952.1"/>
    <property type="molecule type" value="Genomic_DNA"/>
</dbReference>
<comment type="caution">
    <text evidence="4">The sequence shown here is derived from an EMBL/GenBank/DDBJ whole genome shotgun (WGS) entry which is preliminary data.</text>
</comment>
<gene>
    <name evidence="4" type="ORF">A6A05_10365</name>
</gene>
<dbReference type="AlphaFoldDB" id="A0A178MV59"/>
<dbReference type="SUPFAM" id="SSF111369">
    <property type="entry name" value="HlyD-like secretion proteins"/>
    <property type="match status" value="1"/>
</dbReference>
<evidence type="ECO:0000313" key="5">
    <source>
        <dbReference type="Proteomes" id="UP000078543"/>
    </source>
</evidence>
<evidence type="ECO:0000256" key="1">
    <source>
        <dbReference type="ARBA" id="ARBA00004196"/>
    </source>
</evidence>
<dbReference type="Gene3D" id="1.10.287.470">
    <property type="entry name" value="Helix hairpin bin"/>
    <property type="match status" value="1"/>
</dbReference>
<accession>A0A178MV59</accession>
<keyword evidence="2 3" id="KW-0175">Coiled coil</keyword>
<reference evidence="4 5" key="1">
    <citation type="submission" date="2016-04" db="EMBL/GenBank/DDBJ databases">
        <title>Draft genome sequence of freshwater magnetotactic bacteria Magnetospirillum marisnigri SP-1 and Magnetospirillum moscoviense BB-1.</title>
        <authorList>
            <person name="Koziaeva V."/>
            <person name="Dziuba M.V."/>
            <person name="Ivanov T.M."/>
            <person name="Kuznetsov B."/>
            <person name="Grouzdev D.S."/>
        </authorList>
    </citation>
    <scope>NUCLEOTIDE SEQUENCE [LARGE SCALE GENOMIC DNA]</scope>
    <source>
        <strain evidence="4 5">BB-1</strain>
    </source>
</reference>
<organism evidence="4 5">
    <name type="scientific">Magnetospirillum moscoviense</name>
    <dbReference type="NCBI Taxonomy" id="1437059"/>
    <lineage>
        <taxon>Bacteria</taxon>
        <taxon>Pseudomonadati</taxon>
        <taxon>Pseudomonadota</taxon>
        <taxon>Alphaproteobacteria</taxon>
        <taxon>Rhodospirillales</taxon>
        <taxon>Rhodospirillaceae</taxon>
        <taxon>Magnetospirillum</taxon>
    </lineage>
</organism>
<proteinExistence type="predicted"/>
<dbReference type="GO" id="GO:0030313">
    <property type="term" value="C:cell envelope"/>
    <property type="evidence" value="ECO:0007669"/>
    <property type="project" value="UniProtKB-SubCell"/>
</dbReference>
<dbReference type="Proteomes" id="UP000078543">
    <property type="component" value="Unassembled WGS sequence"/>
</dbReference>
<protein>
    <submittedName>
        <fullName evidence="4">Uncharacterized protein</fullName>
    </submittedName>
</protein>
<sequence>MSEALVTLLGIEEQALKARTTIQLAFVMVNDTRALVEYHQAALHMADKGVVAVSGVSSVEENAPFTLFLQRMFKLHEAGKEISSAEREEWADWLPPKPLFLPLKDADGKRLGTLLLARDEDWDAGTTAIVQRLTDAYAFAWAAKHQSAQLSRWRHRLSSLPRWKRMVAAGILLALIFPVRLSVLAPAEIVPSDPAVVRAPLDGVIELVRARPNQSVAAGDVLFELDRTTIAGKLEVAAKVLDTAKAELDQATQQAFFDPKAKAGWAVLKAKVEEKQAERAQLEDLMTRAQVKSPRDGLAVMDDPSEWIGRPVSVGEKVLAVADPRQVEVEAWLAPADLIPLEPGGKVVLFLNTAPLSPVVATLSYVAFEASLKPDGVLAHRVRAKIADADTLPRIGLKGTARLDGSRVPLVYWLFRRPLAVIRQWLGW</sequence>
<dbReference type="PANTHER" id="PTHR32347">
    <property type="entry name" value="EFFLUX SYSTEM COMPONENT YKNX-RELATED"/>
    <property type="match status" value="1"/>
</dbReference>
<dbReference type="Gene3D" id="2.40.50.100">
    <property type="match status" value="1"/>
</dbReference>
<evidence type="ECO:0000256" key="2">
    <source>
        <dbReference type="ARBA" id="ARBA00023054"/>
    </source>
</evidence>
<dbReference type="STRING" id="1437059.A6A05_10365"/>
<comment type="subcellular location">
    <subcellularLocation>
        <location evidence="1">Cell envelope</location>
    </subcellularLocation>
</comment>
<name>A0A178MV59_9PROT</name>
<dbReference type="PANTHER" id="PTHR32347:SF23">
    <property type="entry name" value="BLL5650 PROTEIN"/>
    <property type="match status" value="1"/>
</dbReference>
<evidence type="ECO:0000313" key="4">
    <source>
        <dbReference type="EMBL" id="OAN52952.1"/>
    </source>
</evidence>
<dbReference type="RefSeq" id="WP_068499089.1">
    <property type="nucleotide sequence ID" value="NZ_LWQU01000127.1"/>
</dbReference>
<keyword evidence="5" id="KW-1185">Reference proteome</keyword>
<feature type="coiled-coil region" evidence="3">
    <location>
        <begin position="234"/>
        <end position="292"/>
    </location>
</feature>
<evidence type="ECO:0000256" key="3">
    <source>
        <dbReference type="SAM" id="Coils"/>
    </source>
</evidence>
<dbReference type="InterPro" id="IPR050465">
    <property type="entry name" value="UPF0194_transport"/>
</dbReference>